<evidence type="ECO:0000313" key="5">
    <source>
        <dbReference type="Proteomes" id="UP000825729"/>
    </source>
</evidence>
<reference evidence="4 5" key="1">
    <citation type="submission" date="2021-07" db="EMBL/GenBank/DDBJ databases">
        <title>The Aristolochia fimbriata genome: insights into angiosperm evolution, floral development and chemical biosynthesis.</title>
        <authorList>
            <person name="Jiao Y."/>
        </authorList>
    </citation>
    <scope>NUCLEOTIDE SEQUENCE [LARGE SCALE GENOMIC DNA]</scope>
    <source>
        <strain evidence="4">IBCAS-2021</strain>
        <tissue evidence="4">Leaf</tissue>
    </source>
</reference>
<dbReference type="InterPro" id="IPR000528">
    <property type="entry name" value="Plant_nsLTP"/>
</dbReference>
<keyword evidence="2" id="KW-0732">Signal</keyword>
<dbReference type="EMBL" id="JAINDJ010000005">
    <property type="protein sequence ID" value="KAG9448173.1"/>
    <property type="molecule type" value="Genomic_DNA"/>
</dbReference>
<comment type="similarity">
    <text evidence="1">Belongs to the plant LTP family.</text>
</comment>
<dbReference type="Pfam" id="PF00234">
    <property type="entry name" value="Tryp_alpha_amyl"/>
    <property type="match status" value="1"/>
</dbReference>
<name>A0AAV7ELQ2_ARIFI</name>
<keyword evidence="5" id="KW-1185">Reference proteome</keyword>
<evidence type="ECO:0000259" key="3">
    <source>
        <dbReference type="SMART" id="SM00499"/>
    </source>
</evidence>
<dbReference type="Proteomes" id="UP000825729">
    <property type="component" value="Unassembled WGS sequence"/>
</dbReference>
<comment type="caution">
    <text evidence="4">The sequence shown here is derived from an EMBL/GenBank/DDBJ whole genome shotgun (WGS) entry which is preliminary data.</text>
</comment>
<dbReference type="AlphaFoldDB" id="A0AAV7ELQ2"/>
<dbReference type="PANTHER" id="PTHR33076">
    <property type="entry name" value="NON-SPECIFIC LIPID-TRANSFER PROTEIN 2-RELATED"/>
    <property type="match status" value="1"/>
</dbReference>
<keyword evidence="1" id="KW-0813">Transport</keyword>
<keyword evidence="1" id="KW-0446">Lipid-binding</keyword>
<protein>
    <recommendedName>
        <fullName evidence="1">Non-specific lipid-transfer protein</fullName>
    </recommendedName>
</protein>
<proteinExistence type="inferred from homology"/>
<feature type="domain" description="Bifunctional inhibitor/plant lipid transfer protein/seed storage helical" evidence="3">
    <location>
        <begin position="29"/>
        <end position="114"/>
    </location>
</feature>
<evidence type="ECO:0000256" key="2">
    <source>
        <dbReference type="SAM" id="SignalP"/>
    </source>
</evidence>
<feature type="signal peptide" evidence="2">
    <location>
        <begin position="1"/>
        <end position="25"/>
    </location>
</feature>
<feature type="chain" id="PRO_5043742456" description="Non-specific lipid-transfer protein" evidence="2">
    <location>
        <begin position="26"/>
        <end position="118"/>
    </location>
</feature>
<comment type="function">
    <text evidence="1">Plant non-specific lipid-transfer proteins transfer phospholipids as well as galactolipids across membranes. May play a role in wax or cutin deposition in the cell walls of expanding epidermal cells and certain secretory tissues.</text>
</comment>
<organism evidence="4 5">
    <name type="scientific">Aristolochia fimbriata</name>
    <name type="common">White veined hardy Dutchman's pipe vine</name>
    <dbReference type="NCBI Taxonomy" id="158543"/>
    <lineage>
        <taxon>Eukaryota</taxon>
        <taxon>Viridiplantae</taxon>
        <taxon>Streptophyta</taxon>
        <taxon>Embryophyta</taxon>
        <taxon>Tracheophyta</taxon>
        <taxon>Spermatophyta</taxon>
        <taxon>Magnoliopsida</taxon>
        <taxon>Magnoliidae</taxon>
        <taxon>Piperales</taxon>
        <taxon>Aristolochiaceae</taxon>
        <taxon>Aristolochia</taxon>
    </lineage>
</organism>
<dbReference type="SMART" id="SM00499">
    <property type="entry name" value="AAI"/>
    <property type="match status" value="1"/>
</dbReference>
<dbReference type="PRINTS" id="PR00382">
    <property type="entry name" value="LIPIDTRNSFER"/>
</dbReference>
<dbReference type="Gene3D" id="1.10.110.10">
    <property type="entry name" value="Plant lipid-transfer and hydrophobic proteins"/>
    <property type="match status" value="1"/>
</dbReference>
<dbReference type="InterPro" id="IPR036312">
    <property type="entry name" value="Bifun_inhib/LTP/seed_sf"/>
</dbReference>
<dbReference type="SUPFAM" id="SSF47699">
    <property type="entry name" value="Bifunctional inhibitor/lipid-transfer protein/seed storage 2S albumin"/>
    <property type="match status" value="1"/>
</dbReference>
<evidence type="ECO:0000313" key="4">
    <source>
        <dbReference type="EMBL" id="KAG9448173.1"/>
    </source>
</evidence>
<dbReference type="PROSITE" id="PS00597">
    <property type="entry name" value="PLANT_LTP"/>
    <property type="match status" value="1"/>
</dbReference>
<dbReference type="CDD" id="cd01960">
    <property type="entry name" value="nsLTP1"/>
    <property type="match status" value="1"/>
</dbReference>
<sequence>MAVPVRALLVICVAIAGLLWGEGDAVPSCTTVQTQLLPCLGYVTGKADAPSTSCCNGVKELNNEAATRADRQAICKCVQQAASNFPGIKQNLIAGLPQKCGVKTRVPITPNLDCSKIQ</sequence>
<accession>A0AAV7ELQ2</accession>
<dbReference type="InterPro" id="IPR016140">
    <property type="entry name" value="Bifunc_inhib/LTP/seed_store"/>
</dbReference>
<gene>
    <name evidence="4" type="ORF">H6P81_014301</name>
</gene>
<dbReference type="GO" id="GO:0008289">
    <property type="term" value="F:lipid binding"/>
    <property type="evidence" value="ECO:0007669"/>
    <property type="project" value="UniProtKB-KW"/>
</dbReference>
<evidence type="ECO:0000256" key="1">
    <source>
        <dbReference type="RuleBase" id="RU000628"/>
    </source>
</evidence>
<dbReference type="GO" id="GO:0006869">
    <property type="term" value="P:lipid transport"/>
    <property type="evidence" value="ECO:0007669"/>
    <property type="project" value="InterPro"/>
</dbReference>